<feature type="non-terminal residue" evidence="2">
    <location>
        <position position="1"/>
    </location>
</feature>
<protein>
    <submittedName>
        <fullName evidence="2">Uncharacterized protein</fullName>
    </submittedName>
</protein>
<dbReference type="AlphaFoldDB" id="A0A6J4UGA4"/>
<sequence length="63" mass="6638">AHRLARAVGAGRRGHENTSAPPGRSCRPGRPRRGTWSRGTREAAMASPVGPTAGIGRRRGEPL</sequence>
<organism evidence="2">
    <name type="scientific">uncultured Thermomicrobiales bacterium</name>
    <dbReference type="NCBI Taxonomy" id="1645740"/>
    <lineage>
        <taxon>Bacteria</taxon>
        <taxon>Pseudomonadati</taxon>
        <taxon>Thermomicrobiota</taxon>
        <taxon>Thermomicrobia</taxon>
        <taxon>Thermomicrobiales</taxon>
        <taxon>environmental samples</taxon>
    </lineage>
</organism>
<evidence type="ECO:0000256" key="1">
    <source>
        <dbReference type="SAM" id="MobiDB-lite"/>
    </source>
</evidence>
<gene>
    <name evidence="2" type="ORF">AVDCRST_MAG49-1601</name>
</gene>
<name>A0A6J4UGA4_9BACT</name>
<dbReference type="EMBL" id="CADCWG010000098">
    <property type="protein sequence ID" value="CAA9548852.1"/>
    <property type="molecule type" value="Genomic_DNA"/>
</dbReference>
<reference evidence="2" key="1">
    <citation type="submission" date="2020-02" db="EMBL/GenBank/DDBJ databases">
        <authorList>
            <person name="Meier V. D."/>
        </authorList>
    </citation>
    <scope>NUCLEOTIDE SEQUENCE</scope>
    <source>
        <strain evidence="2">AVDCRST_MAG49</strain>
    </source>
</reference>
<feature type="compositionally biased region" description="Low complexity" evidence="1">
    <location>
        <begin position="1"/>
        <end position="10"/>
    </location>
</feature>
<feature type="non-terminal residue" evidence="2">
    <location>
        <position position="63"/>
    </location>
</feature>
<accession>A0A6J4UGA4</accession>
<proteinExistence type="predicted"/>
<evidence type="ECO:0000313" key="2">
    <source>
        <dbReference type="EMBL" id="CAA9548852.1"/>
    </source>
</evidence>
<feature type="region of interest" description="Disordered" evidence="1">
    <location>
        <begin position="1"/>
        <end position="63"/>
    </location>
</feature>